<feature type="transmembrane region" description="Helical" evidence="2">
    <location>
        <begin position="482"/>
        <end position="502"/>
    </location>
</feature>
<accession>A0ABQ4MFS6</accession>
<name>A0ABQ4MFS6_9BACL</name>
<feature type="coiled-coil region" evidence="1">
    <location>
        <begin position="62"/>
        <end position="121"/>
    </location>
</feature>
<reference evidence="4 5" key="1">
    <citation type="submission" date="2021-03" db="EMBL/GenBank/DDBJ databases">
        <title>Antimicrobial resistance genes in bacteria isolated from Japanese honey, and their potential for conferring macrolide and lincosamide resistance in the American foulbrood pathogen Paenibacillus larvae.</title>
        <authorList>
            <person name="Okamoto M."/>
            <person name="Kumagai M."/>
            <person name="Kanamori H."/>
            <person name="Takamatsu D."/>
        </authorList>
    </citation>
    <scope>NUCLEOTIDE SEQUENCE [LARGE SCALE GENOMIC DNA]</scope>
    <source>
        <strain evidence="4 5">J42TS3</strain>
    </source>
</reference>
<feature type="transmembrane region" description="Helical" evidence="2">
    <location>
        <begin position="545"/>
        <end position="573"/>
    </location>
</feature>
<keyword evidence="1" id="KW-0175">Coiled coil</keyword>
<keyword evidence="2" id="KW-0812">Transmembrane</keyword>
<feature type="transmembrane region" description="Helical" evidence="2">
    <location>
        <begin position="514"/>
        <end position="539"/>
    </location>
</feature>
<dbReference type="Pfam" id="PF10145">
    <property type="entry name" value="PhageMin_Tail"/>
    <property type="match status" value="1"/>
</dbReference>
<dbReference type="Proteomes" id="UP000679992">
    <property type="component" value="Unassembled WGS sequence"/>
</dbReference>
<comment type="caution">
    <text evidence="4">The sequence shown here is derived from an EMBL/GenBank/DDBJ whole genome shotgun (WGS) entry which is preliminary data.</text>
</comment>
<gene>
    <name evidence="4" type="ORF">J42TS3_35420</name>
</gene>
<protein>
    <recommendedName>
        <fullName evidence="3">Phage tail tape measure protein domain-containing protein</fullName>
    </recommendedName>
</protein>
<keyword evidence="5" id="KW-1185">Reference proteome</keyword>
<feature type="domain" description="Phage tail tape measure protein" evidence="3">
    <location>
        <begin position="264"/>
        <end position="400"/>
    </location>
</feature>
<dbReference type="EMBL" id="BOSL01000012">
    <property type="protein sequence ID" value="GIP54507.1"/>
    <property type="molecule type" value="Genomic_DNA"/>
</dbReference>
<keyword evidence="2" id="KW-1133">Transmembrane helix</keyword>
<evidence type="ECO:0000259" key="3">
    <source>
        <dbReference type="Pfam" id="PF10145"/>
    </source>
</evidence>
<sequence>MALSTSSSLSELEKLSNRIKQAKADLSKLTRGTVQTIGIELAFKFTSKKTIKKYFNDQAAAVRKESQRAAQLAAEQAKAAEEAAEKATIAYLTQNKGKKAKQSLRKMLAAKEAREKAAEAARASKAAAIQAEAARKKADPNSIRRRISEKFEEPKGKIAAFYKRLRHPLGNFGNNPLQSWWLKPNLPAKAGSAKEKTAGAANAAASPRDKIASAFSTAGSWLSSAKDQSLEAAKVFDAAYVVLRSTSGASQKEMESLLQSFRVVGGQVPQSLSEVGKAMGILQRDTTLTGTGLENLSRLLLTASRLTGSDSAVAAESAAKAMSVWGVAAKDGGQMLEKFFAASRAGGVNMGDLMKRMAQFGMPMQQMGLSFEQSMVLMAKWQKEGMNPIEDALKKKLPDGGFAKIAEDMRKASTSAEMAKLALDNFGPLVGGELATALKGGQVEFNGMLGAMNQSKEGIMGHAEALQSFGDRFDTLKNRITIALAPLGEALLPFGEGMVAALEFVMEYADIMGAALLGMSAVLITAFAPALWASVTALWASAMGAWALVIPFLPLIAIVALVGAAFGLLAYLVKYHMDDIQSIIDTITGGIVGAFNWVSDGIKGALVSAWEYVMEKINSLKSLLGLGVSTQATVQLNTNAAGQATAGGGPPTSKYHGMDYVPYDGMMARLHKGERIMTASENREFSQGGTGGTISITGNTFNVRQESDIDAIARALAREIKTAGGLMA</sequence>
<dbReference type="InterPro" id="IPR010090">
    <property type="entry name" value="Phage_tape_meas"/>
</dbReference>
<evidence type="ECO:0000256" key="1">
    <source>
        <dbReference type="SAM" id="Coils"/>
    </source>
</evidence>
<proteinExistence type="predicted"/>
<keyword evidence="2" id="KW-0472">Membrane</keyword>
<evidence type="ECO:0000313" key="5">
    <source>
        <dbReference type="Proteomes" id="UP000679992"/>
    </source>
</evidence>
<evidence type="ECO:0000256" key="2">
    <source>
        <dbReference type="SAM" id="Phobius"/>
    </source>
</evidence>
<evidence type="ECO:0000313" key="4">
    <source>
        <dbReference type="EMBL" id="GIP54507.1"/>
    </source>
</evidence>
<organism evidence="4 5">
    <name type="scientific">Paenibacillus vini</name>
    <dbReference type="NCBI Taxonomy" id="1476024"/>
    <lineage>
        <taxon>Bacteria</taxon>
        <taxon>Bacillati</taxon>
        <taxon>Bacillota</taxon>
        <taxon>Bacilli</taxon>
        <taxon>Bacillales</taxon>
        <taxon>Paenibacillaceae</taxon>
        <taxon>Paenibacillus</taxon>
    </lineage>
</organism>